<name>A0AAN4ZRC9_9BILA</name>
<proteinExistence type="predicted"/>
<evidence type="ECO:0000313" key="1">
    <source>
        <dbReference type="EMBL" id="GMR44009.1"/>
    </source>
</evidence>
<reference evidence="3" key="1">
    <citation type="submission" date="2022-10" db="EMBL/GenBank/DDBJ databases">
        <title>Genome assembly of Pristionchus species.</title>
        <authorList>
            <person name="Yoshida K."/>
            <person name="Sommer R.J."/>
        </authorList>
    </citation>
    <scope>NUCLEOTIDE SEQUENCE [LARGE SCALE GENOMIC DNA]</scope>
    <source>
        <strain evidence="2 3">RS5460</strain>
    </source>
</reference>
<dbReference type="EMBL" id="BTRK01000003">
    <property type="protein sequence ID" value="GMR44012.1"/>
    <property type="molecule type" value="Genomic_DNA"/>
</dbReference>
<sequence length="158" mass="17970">FPDTPIEVNSHAISCTLPVISLILHHWVSSNEVQIVVESTLSLLSHRTFSLACSVHIVQMGEWERGDLSECTRTEEARTEDGTSLRQLEKHGDSHHFAHSHYFCSTEWTGKLSLTIVLLFSVLFSLLFNPSVRIRHENLLHLSQSLDCSLLFSQLFQE</sequence>
<dbReference type="AlphaFoldDB" id="A0AAN4ZRC9"/>
<dbReference type="Proteomes" id="UP001328107">
    <property type="component" value="Unassembled WGS sequence"/>
</dbReference>
<feature type="non-terminal residue" evidence="1">
    <location>
        <position position="1"/>
    </location>
</feature>
<accession>A0AAN4ZRC9</accession>
<evidence type="ECO:0000313" key="2">
    <source>
        <dbReference type="EMBL" id="GMR44012.1"/>
    </source>
</evidence>
<organism evidence="1 3">
    <name type="scientific">Pristionchus mayeri</name>
    <dbReference type="NCBI Taxonomy" id="1317129"/>
    <lineage>
        <taxon>Eukaryota</taxon>
        <taxon>Metazoa</taxon>
        <taxon>Ecdysozoa</taxon>
        <taxon>Nematoda</taxon>
        <taxon>Chromadorea</taxon>
        <taxon>Rhabditida</taxon>
        <taxon>Rhabditina</taxon>
        <taxon>Diplogasteromorpha</taxon>
        <taxon>Diplogasteroidea</taxon>
        <taxon>Neodiplogasteridae</taxon>
        <taxon>Pristionchus</taxon>
    </lineage>
</organism>
<gene>
    <name evidence="1" type="ORF">PMAYCL1PPCAC_14204</name>
    <name evidence="2" type="ORF">PMAYCL1PPCAC_14207</name>
</gene>
<reference evidence="1" key="2">
    <citation type="submission" date="2023-06" db="EMBL/GenBank/DDBJ databases">
        <title>Genome assembly of Pristionchus species.</title>
        <authorList>
            <person name="Yoshida K."/>
            <person name="Sommer R.J."/>
        </authorList>
    </citation>
    <scope>NUCLEOTIDE SEQUENCE</scope>
    <source>
        <strain evidence="1">RS5460</strain>
    </source>
</reference>
<dbReference type="EMBL" id="BTRK01000003">
    <property type="protein sequence ID" value="GMR44009.1"/>
    <property type="molecule type" value="Genomic_DNA"/>
</dbReference>
<evidence type="ECO:0000313" key="3">
    <source>
        <dbReference type="Proteomes" id="UP001328107"/>
    </source>
</evidence>
<keyword evidence="3" id="KW-1185">Reference proteome</keyword>
<comment type="caution">
    <text evidence="1">The sequence shown here is derived from an EMBL/GenBank/DDBJ whole genome shotgun (WGS) entry which is preliminary data.</text>
</comment>
<protein>
    <submittedName>
        <fullName evidence="1">Uncharacterized protein</fullName>
    </submittedName>
</protein>